<gene>
    <name evidence="1" type="ORF">PMW_184</name>
</gene>
<dbReference type="Proteomes" id="UP000223738">
    <property type="component" value="Segment"/>
</dbReference>
<accession>A0A1S5R1N6</accession>
<proteinExistence type="predicted"/>
<protein>
    <submittedName>
        <fullName evidence="1">Uncharacterized protein</fullName>
    </submittedName>
</protein>
<evidence type="ECO:0000313" key="1">
    <source>
        <dbReference type="EMBL" id="ANA49309.1"/>
    </source>
</evidence>
<reference evidence="1 2" key="1">
    <citation type="submission" date="2016-03" db="EMBL/GenBank/DDBJ databases">
        <title>Characterization of pf16 and phiPMW: Two novel phages infecting Pseudomonas putida PpG1.</title>
        <authorList>
            <person name="Magill D.J."/>
            <person name="Krylov V.N."/>
            <person name="Allen C.C.R."/>
            <person name="McGrath J.W."/>
            <person name="Quinn J.P."/>
            <person name="Kulakov L.A."/>
        </authorList>
    </citation>
    <scope>NUCLEOTIDE SEQUENCE [LARGE SCALE GENOMIC DNA]</scope>
</reference>
<sequence length="95" mass="10925">MSEPVCVVRVGTAGYRRGDTYFIGRTLRTLKSKTTWDYLADEEQAVGVEDGLMNITNLDRVEDGLYDIVMTNIDRDYESGYIDGWSYTLYPHKED</sequence>
<keyword evidence="2" id="KW-1185">Reference proteome</keyword>
<name>A0A1S5R1N6_9CAUD</name>
<organism evidence="1 2">
    <name type="scientific">Pseudomonas phage phiPMW</name>
    <dbReference type="NCBI Taxonomy" id="1815582"/>
    <lineage>
        <taxon>Viruses</taxon>
        <taxon>Duplodnaviria</taxon>
        <taxon>Heunggongvirae</taxon>
        <taxon>Uroviricota</taxon>
        <taxon>Caudoviricetes</taxon>
        <taxon>Plaisancevirus</taxon>
        <taxon>Plaisancevirus PMW</taxon>
    </lineage>
</organism>
<evidence type="ECO:0000313" key="2">
    <source>
        <dbReference type="Proteomes" id="UP000223738"/>
    </source>
</evidence>
<dbReference type="EMBL" id="KU862660">
    <property type="protein sequence ID" value="ANA49309.1"/>
    <property type="molecule type" value="Genomic_DNA"/>
</dbReference>